<dbReference type="PROSITE" id="PS50943">
    <property type="entry name" value="HTH_CROC1"/>
    <property type="match status" value="1"/>
</dbReference>
<feature type="compositionally biased region" description="Basic and acidic residues" evidence="1">
    <location>
        <begin position="1"/>
        <end position="11"/>
    </location>
</feature>
<dbReference type="Pfam" id="PF01381">
    <property type="entry name" value="HTH_3"/>
    <property type="match status" value="1"/>
</dbReference>
<dbReference type="Pfam" id="PF17765">
    <property type="entry name" value="MLTR_LBD"/>
    <property type="match status" value="1"/>
</dbReference>
<name>A0ABQ1MXZ8_9BURK</name>
<gene>
    <name evidence="3" type="ORF">GCM10011400_40510</name>
</gene>
<comment type="caution">
    <text evidence="3">The sequence shown here is derived from an EMBL/GenBank/DDBJ whole genome shotgun (WGS) entry which is preliminary data.</text>
</comment>
<dbReference type="CDD" id="cd00093">
    <property type="entry name" value="HTH_XRE"/>
    <property type="match status" value="1"/>
</dbReference>
<reference evidence="4" key="1">
    <citation type="journal article" date="2019" name="Int. J. Syst. Evol. Microbiol.">
        <title>The Global Catalogue of Microorganisms (GCM) 10K type strain sequencing project: providing services to taxonomists for standard genome sequencing and annotation.</title>
        <authorList>
            <consortium name="The Broad Institute Genomics Platform"/>
            <consortium name="The Broad Institute Genome Sequencing Center for Infectious Disease"/>
            <person name="Wu L."/>
            <person name="Ma J."/>
        </authorList>
    </citation>
    <scope>NUCLEOTIDE SEQUENCE [LARGE SCALE GENOMIC DNA]</scope>
    <source>
        <strain evidence="4">CGMCC 1.15103</strain>
    </source>
</reference>
<keyword evidence="4" id="KW-1185">Reference proteome</keyword>
<dbReference type="InterPro" id="IPR041413">
    <property type="entry name" value="MLTR_LBD"/>
</dbReference>
<dbReference type="PANTHER" id="PTHR35010:SF4">
    <property type="entry name" value="BLL5781 PROTEIN"/>
    <property type="match status" value="1"/>
</dbReference>
<dbReference type="Proteomes" id="UP000602004">
    <property type="component" value="Unassembled WGS sequence"/>
</dbReference>
<evidence type="ECO:0000259" key="2">
    <source>
        <dbReference type="PROSITE" id="PS50943"/>
    </source>
</evidence>
<evidence type="ECO:0000256" key="1">
    <source>
        <dbReference type="SAM" id="MobiDB-lite"/>
    </source>
</evidence>
<dbReference type="InterPro" id="IPR010982">
    <property type="entry name" value="Lambda_DNA-bd_dom_sf"/>
</dbReference>
<evidence type="ECO:0000313" key="3">
    <source>
        <dbReference type="EMBL" id="GGC49007.1"/>
    </source>
</evidence>
<evidence type="ECO:0000313" key="4">
    <source>
        <dbReference type="Proteomes" id="UP000602004"/>
    </source>
</evidence>
<feature type="compositionally biased region" description="Basic and acidic residues" evidence="1">
    <location>
        <begin position="41"/>
        <end position="50"/>
    </location>
</feature>
<dbReference type="SUPFAM" id="SSF47413">
    <property type="entry name" value="lambda repressor-like DNA-binding domains"/>
    <property type="match status" value="1"/>
</dbReference>
<organism evidence="3 4">
    <name type="scientific">Paraburkholderia caffeinilytica</name>
    <dbReference type="NCBI Taxonomy" id="1761016"/>
    <lineage>
        <taxon>Bacteria</taxon>
        <taxon>Pseudomonadati</taxon>
        <taxon>Pseudomonadota</taxon>
        <taxon>Betaproteobacteria</taxon>
        <taxon>Burkholderiales</taxon>
        <taxon>Burkholderiaceae</taxon>
        <taxon>Paraburkholderia</taxon>
    </lineage>
</organism>
<accession>A0ABQ1MXZ8</accession>
<feature type="domain" description="HTH cro/C1-type" evidence="2">
    <location>
        <begin position="72"/>
        <end position="126"/>
    </location>
</feature>
<feature type="region of interest" description="Disordered" evidence="1">
    <location>
        <begin position="1"/>
        <end position="66"/>
    </location>
</feature>
<dbReference type="SMART" id="SM00530">
    <property type="entry name" value="HTH_XRE"/>
    <property type="match status" value="1"/>
</dbReference>
<dbReference type="Gene3D" id="3.30.450.180">
    <property type="match status" value="1"/>
</dbReference>
<feature type="compositionally biased region" description="Basic and acidic residues" evidence="1">
    <location>
        <begin position="19"/>
        <end position="34"/>
    </location>
</feature>
<dbReference type="Gene3D" id="1.10.260.40">
    <property type="entry name" value="lambda repressor-like DNA-binding domains"/>
    <property type="match status" value="1"/>
</dbReference>
<dbReference type="EMBL" id="BMHL01000006">
    <property type="protein sequence ID" value="GGC49007.1"/>
    <property type="molecule type" value="Genomic_DNA"/>
</dbReference>
<dbReference type="PANTHER" id="PTHR35010">
    <property type="entry name" value="BLL4672 PROTEIN-RELATED"/>
    <property type="match status" value="1"/>
</dbReference>
<sequence>MSGPHEFRPEEPPGDWEYAEQRSSNDRMAPDLHDAPAPSVTERDLNRLADQRPMNPANPERKTPPNELGALLRHWRDMRGISQLDLSFNAGVSQRHISFIESGRSVPSRQMLMDIAQTLDIPLRERNTLLLAAGYAPMYADGAWNAQDMHSVTKALGRMLRQHEPFPALVMDRYWNVLMTNESAPRFFNCFIDMAARKEPRNMLHLIFDPDGMRPFIADWQTVANSLIQRVYRESVGRVVDDRTHELLAALRAYPEVQSDLKSSRRADEAGTAAAAMPVIPIGFVKDGEVLNYFSMVATVGTPQAVAAQELRIECMFPADDETEARHLEMIGAVQPR</sequence>
<proteinExistence type="predicted"/>
<dbReference type="InterPro" id="IPR001387">
    <property type="entry name" value="Cro/C1-type_HTH"/>
</dbReference>
<protein>
    <submittedName>
        <fullName evidence="3">Transcriptional regulator</fullName>
    </submittedName>
</protein>